<gene>
    <name evidence="2" type="ORF">TTAC_LOCUS11032</name>
</gene>
<dbReference type="WBParaSite" id="TTAC_0001104901-mRNA-1">
    <property type="protein sequence ID" value="TTAC_0001104901-mRNA-1"/>
    <property type="gene ID" value="TTAC_0001104901"/>
</dbReference>
<keyword evidence="3" id="KW-1185">Reference proteome</keyword>
<evidence type="ECO:0000313" key="4">
    <source>
        <dbReference type="WBParaSite" id="TTAC_0001104901-mRNA-1"/>
    </source>
</evidence>
<dbReference type="EMBL" id="UYWX01022770">
    <property type="protein sequence ID" value="VDM36012.1"/>
    <property type="molecule type" value="Genomic_DNA"/>
</dbReference>
<evidence type="ECO:0000259" key="1">
    <source>
        <dbReference type="PROSITE" id="PS50030"/>
    </source>
</evidence>
<dbReference type="SUPFAM" id="SSF46934">
    <property type="entry name" value="UBA-like"/>
    <property type="match status" value="1"/>
</dbReference>
<feature type="domain" description="UBA" evidence="1">
    <location>
        <begin position="63"/>
        <end position="114"/>
    </location>
</feature>
<reference evidence="2 3" key="2">
    <citation type="submission" date="2018-11" db="EMBL/GenBank/DDBJ databases">
        <authorList>
            <consortium name="Pathogen Informatics"/>
        </authorList>
    </citation>
    <scope>NUCLEOTIDE SEQUENCE [LARGE SCALE GENOMIC DNA]</scope>
</reference>
<proteinExistence type="predicted"/>
<accession>A0A0R3XBX2</accession>
<protein>
    <submittedName>
        <fullName evidence="4">UBA domain-containing protein</fullName>
    </submittedName>
</protein>
<dbReference type="PROSITE" id="PS50030">
    <property type="entry name" value="UBA"/>
    <property type="match status" value="1"/>
</dbReference>
<reference evidence="4" key="1">
    <citation type="submission" date="2017-02" db="UniProtKB">
        <authorList>
            <consortium name="WormBaseParasite"/>
        </authorList>
    </citation>
    <scope>IDENTIFICATION</scope>
</reference>
<dbReference type="InterPro" id="IPR009060">
    <property type="entry name" value="UBA-like_sf"/>
</dbReference>
<dbReference type="InterPro" id="IPR015940">
    <property type="entry name" value="UBA"/>
</dbReference>
<dbReference type="OrthoDB" id="272778at2759"/>
<evidence type="ECO:0000313" key="2">
    <source>
        <dbReference type="EMBL" id="VDM36012.1"/>
    </source>
</evidence>
<dbReference type="Proteomes" id="UP000274429">
    <property type="component" value="Unassembled WGS sequence"/>
</dbReference>
<sequence>MIFFQAAGLVYRWTNLQKVNLVPLEVAEIFGRVLGPFLRSEAPNDALKSVGATLELQRQEALDREEQALMDLRRTQFGNIQNLIDMGFSEERSHLALAAARGDIYEAVNLLQDPSFDSH</sequence>
<organism evidence="4">
    <name type="scientific">Hydatigena taeniaeformis</name>
    <name type="common">Feline tapeworm</name>
    <name type="synonym">Taenia taeniaeformis</name>
    <dbReference type="NCBI Taxonomy" id="6205"/>
    <lineage>
        <taxon>Eukaryota</taxon>
        <taxon>Metazoa</taxon>
        <taxon>Spiralia</taxon>
        <taxon>Lophotrochozoa</taxon>
        <taxon>Platyhelminthes</taxon>
        <taxon>Cestoda</taxon>
        <taxon>Eucestoda</taxon>
        <taxon>Cyclophyllidea</taxon>
        <taxon>Taeniidae</taxon>
        <taxon>Hydatigera</taxon>
    </lineage>
</organism>
<dbReference type="CDD" id="cd14291">
    <property type="entry name" value="UBA1_NUB1_like"/>
    <property type="match status" value="1"/>
</dbReference>
<dbReference type="Pfam" id="PF00627">
    <property type="entry name" value="UBA"/>
    <property type="match status" value="1"/>
</dbReference>
<dbReference type="Gene3D" id="1.10.8.10">
    <property type="entry name" value="DNA helicase RuvA subunit, C-terminal domain"/>
    <property type="match status" value="1"/>
</dbReference>
<name>A0A0R3XBX2_HYDTA</name>
<evidence type="ECO:0000313" key="3">
    <source>
        <dbReference type="Proteomes" id="UP000274429"/>
    </source>
</evidence>
<dbReference type="SMART" id="SM00165">
    <property type="entry name" value="UBA"/>
    <property type="match status" value="1"/>
</dbReference>
<dbReference type="AlphaFoldDB" id="A0A0R3XBX2"/>